<feature type="region of interest" description="Disordered" evidence="7">
    <location>
        <begin position="788"/>
        <end position="899"/>
    </location>
</feature>
<feature type="compositionally biased region" description="Basic and acidic residues" evidence="7">
    <location>
        <begin position="2636"/>
        <end position="2650"/>
    </location>
</feature>
<feature type="region of interest" description="Disordered" evidence="7">
    <location>
        <begin position="1859"/>
        <end position="1908"/>
    </location>
</feature>
<feature type="compositionally biased region" description="Basic and acidic residues" evidence="7">
    <location>
        <begin position="1533"/>
        <end position="1579"/>
    </location>
</feature>
<keyword evidence="3" id="KW-0963">Cytoplasm</keyword>
<keyword evidence="5" id="KW-0966">Cell projection</keyword>
<accession>A0A1B0FG12</accession>
<feature type="compositionally biased region" description="Basic and acidic residues" evidence="7">
    <location>
        <begin position="734"/>
        <end position="756"/>
    </location>
</feature>
<feature type="compositionally biased region" description="Basic and acidic residues" evidence="7">
    <location>
        <begin position="2150"/>
        <end position="2159"/>
    </location>
</feature>
<feature type="compositionally biased region" description="Basic and acidic residues" evidence="7">
    <location>
        <begin position="1496"/>
        <end position="1525"/>
    </location>
</feature>
<evidence type="ECO:0000256" key="3">
    <source>
        <dbReference type="ARBA" id="ARBA00022490"/>
    </source>
</evidence>
<feature type="compositionally biased region" description="Polar residues" evidence="7">
    <location>
        <begin position="2442"/>
        <end position="2459"/>
    </location>
</feature>
<organism evidence="9 10">
    <name type="scientific">Glossina morsitans morsitans</name>
    <name type="common">Savannah tsetse fly</name>
    <dbReference type="NCBI Taxonomy" id="37546"/>
    <lineage>
        <taxon>Eukaryota</taxon>
        <taxon>Metazoa</taxon>
        <taxon>Ecdysozoa</taxon>
        <taxon>Arthropoda</taxon>
        <taxon>Hexapoda</taxon>
        <taxon>Insecta</taxon>
        <taxon>Pterygota</taxon>
        <taxon>Neoptera</taxon>
        <taxon>Endopterygota</taxon>
        <taxon>Diptera</taxon>
        <taxon>Brachycera</taxon>
        <taxon>Muscomorpha</taxon>
        <taxon>Hippoboscoidea</taxon>
        <taxon>Glossinidae</taxon>
        <taxon>Glossina</taxon>
    </lineage>
</organism>
<evidence type="ECO:0000313" key="9">
    <source>
        <dbReference type="EnsemblMetazoa" id="GMOY002569-PA"/>
    </source>
</evidence>
<keyword evidence="10" id="KW-1185">Reference proteome</keyword>
<feature type="compositionally biased region" description="Basic and acidic residues" evidence="7">
    <location>
        <begin position="1309"/>
        <end position="1340"/>
    </location>
</feature>
<protein>
    <recommendedName>
        <fullName evidence="6">TBC1 domain family member 30</fullName>
    </recommendedName>
</protein>
<feature type="compositionally biased region" description="Basic and acidic residues" evidence="7">
    <location>
        <begin position="1946"/>
        <end position="1960"/>
    </location>
</feature>
<dbReference type="Pfam" id="PF00566">
    <property type="entry name" value="RabGAP-TBC"/>
    <property type="match status" value="1"/>
</dbReference>
<evidence type="ECO:0000313" key="10">
    <source>
        <dbReference type="Proteomes" id="UP000092444"/>
    </source>
</evidence>
<feature type="compositionally biased region" description="Low complexity" evidence="7">
    <location>
        <begin position="1635"/>
        <end position="1645"/>
    </location>
</feature>
<dbReference type="SUPFAM" id="SSF47923">
    <property type="entry name" value="Ypt/Rab-GAP domain of gyp1p"/>
    <property type="match status" value="2"/>
</dbReference>
<feature type="compositionally biased region" description="Basic and acidic residues" evidence="7">
    <location>
        <begin position="1616"/>
        <end position="1634"/>
    </location>
</feature>
<feature type="compositionally biased region" description="Polar residues" evidence="7">
    <location>
        <begin position="1479"/>
        <end position="1491"/>
    </location>
</feature>
<feature type="compositionally biased region" description="Low complexity" evidence="7">
    <location>
        <begin position="822"/>
        <end position="832"/>
    </location>
</feature>
<feature type="region of interest" description="Disordered" evidence="7">
    <location>
        <begin position="2816"/>
        <end position="2895"/>
    </location>
</feature>
<dbReference type="FunFam" id="1.10.8.270:FF:000009">
    <property type="entry name" value="TBC1 domain family member 30"/>
    <property type="match status" value="1"/>
</dbReference>
<dbReference type="GO" id="GO:0005783">
    <property type="term" value="C:endoplasmic reticulum"/>
    <property type="evidence" value="ECO:0007669"/>
    <property type="project" value="TreeGrafter"/>
</dbReference>
<dbReference type="Pfam" id="PF15733">
    <property type="entry name" value="DUF4682"/>
    <property type="match status" value="1"/>
</dbReference>
<evidence type="ECO:0000256" key="4">
    <source>
        <dbReference type="ARBA" id="ARBA00023212"/>
    </source>
</evidence>
<dbReference type="STRING" id="37546.A0A1B0FG12"/>
<sequence>MCDDICVSFESFSPEIEYLKFLKRKPIVQTAKLYEQLHTREGVKCPYNFKGYGVETDQNTMYRTCNSEYGYYAPNAYTIPSRYFPLSQKFSNELHRCGITVKPLLDSLLWDIYGRQRESSSRLHGEKYFCQSLANFVTASDAVGQQRDASELELLSILKLIDFCAILKVEIRLMASFLEHVLIERDRLHRQQDYLCAFVGRILRTQCDDAHRKMRFSLSPPPPKAIFSSNVATITYQNGSYSNFLSSIDKEDNNKNNMSSHNIEEERQQEDCVNDAQQTNDEAVSDYIQWLHAMKLVARLPGGIPPEFRRKLWLSLAEKYMKSKSIDWAKEEEKCFCEKWREDDEELGVQIVKDLHRTGSTLCTGPAGDTNQAKLKRILLGYARYNPEVGYCQGFNMLGALILQVMDKKESESIKVMVYLVEGILPPGYFCGSMGGLQADMAVFRELMQTKLPRLAKHLQKLQGPVENAYEPPLTNVFTMQWFLTMFCTCLPMSCVLRVWDLVLIEGSDILLRTALVLWSLLEERVLSTRSADDFYGKMGSFSSELLNGHLIDSNGLIEKVVQLGPIADIQKLRDKHLYNITPLIHKPGIHLYYDEEEPDTDEDSRLAVATVWGLPWGRRGSQGQSGGAVTVPKQVLESKDRLALDISLLKKQYDRLRERQKQAHIILTTACSTARQSTTSSTATAPVNQLLLGRPAIVTNKGRRPGPPTGAIPPARKPSLPAVLQTKQQPSSSEKELKRGETVHWHNTDDNKRRRDSLTWKEIKAERAAMLSSGSVDGLHTRKIRARHLGKSDSSSYSEESDNDAGSSTDTSLCDEKEQSTNKNRTNSSSKEGAENINSRNARKTKNSSSKLQEHYSVNDEESTDRKRPKSWAPSSSEIPFVLMGSDSPMHSGDEKNDDTVNNILYEDLFKKEDSATESDCFRSKSDTEPIWPDIKYSPIAGDLASPNLKPLHSHVGNLDCISKTPNTEQLSHTHNISRSLAVSKIGTSSTFVDSTESLGSGDGNEIRKFDVSDEGVTNQYFERVNNVERPNKLDLPYSLNEDEYVDSYKETETKTSTSIQGPIDLHGLSADQPKTLEEPAHKLEFFHDYSEKSPEVLIKEATMELMVQIQKTLSTSQLDDGPMPILPEKIKEVREYSSTDKSKRNSVSSISAKRRDPRRMTLTRSSTINAEESYKPFPKRLSMQLSYDFNSVTSYNVSQTCLSTETSNLISEGETKRRIPSTEVLEERFHRMERELLLDKTDQNQLSSLPTQRHPERREVFKTENENTSSSLLEKQYTLSDSTSKKDIDLRKNNSDNSGEEEINNSRGEKHDKNALLKNNKDADSISETESKSEKTEKQQSNVRAKLNRIPSTAELEDRFNALERDKSKQKYHPSKTKKEPPDDLEDKTNNKQTNSFKNGKAVPDGNGKDETIGEAKEELKNRDTVTKKKSPPSTKELEKRFEALERRLSVATSEAETNENLKKSNSPVKSEKKISHGSSQMEQCANSSETEDKENNLAKKREHSEQIRNKKETEPIAEDVKKQPSKRRSSHEESEKKEIEKQQTAKQTTKDDSSESKEDFKKIHEHAEEINDKPVTEDSLQLHQGSEILAKGDVEHEGNAAGSNNSSNKIKCGKGEQSPDERKKTANESKNNEATNENAPENSQKIAKTNATNKREYEEKDKSKIREAFHEKCNQLSDELSQNLQTVERKQIISSEEKIQKSDSYQRRRSEPPSTAELEKRYEALKRRMSSRPIDEKPISKSKIKKNETLTSSSNKSISSENKAAKENLQVNIEKLQSDEESKVDAPSASTLAVAYSPSREEEEEINSVIEGNVVPNAPPMPPGVYLDKNRIINKENQTQQRALIEELQEKIKVQANGENIKPSAIHPNRKSPAQRSPYHADETSEAHATSAFYRSENYEPWSPVNQRMVRRFSDLPSRADLENRLQFLEQQLSNKLRKKRRASDSEVASKSKRPEEGPATSKGQRSAGDLEMRVQALEKQLSENSLKLLETMNAKMKEVITSSDDARTPAKLSTESIDVTGKELVKYTHIGEVTQTESHKPINISINIKMTLNKNEKESSPEQETQQQHHQDVPEIPSTEELERRLQILEQQIKDSKAKNSIPTQIKDDLQANEKQKQNFEVLEQKETEDISRKESEPNEITAENNEIKDNDKNVCNESDNVTEQTDLEPECVVDESEETKVVNMSEETKSSIDENYGKSQQTSQEAVAETISLSPVRIEKTGNELTELPPNVIDATNIEEMDPNKKTLVLLLDNQPKAMKVRRLTRANTEELEGLFQALEKQLSERNLIKSEDGKLKHADDATVQISLVKKTAETEAISQLSKEIAKEFTKEEKLAPKEIPKEEPFDWGRDPSKHHLKRKTVYLPSTKELEARFRSLERQIKLLEDVEKIDVEQRLNEIERKIKLQYSLSHEKDINKFLDLCEGKGVNGDDYEDTSFSDTKSLQRRSPYTSPIRKSTADKKSQTPTRPINTDEGIPSTGDLEFRFRSLELEKKKSKANMKSKNKEAYKKQAIHPLEMLLDPSPDESSIPTTGELEHRLRLLEEGKSSPSPPSRKSRSRSPKPCNIERQLSNSPIERELPSTEELEARLEALEQEHTFDFKMQKNFKEFNQKLKDAVSPSISFEEFKASKSREESPKHVQSIKESKASNIDEDTRISPYRSTSPKVIRFKEDEESHLTSRSKFERTVSKPIDVLQLIKENFKSLERILKKTLADTTAGNSLPPTASSSEGLNAKGTRLIKETSPLRRSGTHTGVPLRTGENINDRLNSIKNTIKCIDTLCEEKPYRKEKCQRYIDSLFSDSTYFSGKKASLEDLAGSTRNSSRSASKDRGPSIRIIEHSEAFTRSTGSIESVRSSSPLGLSYSPQYRSNRDLRRDFSPRRRREEEREEYESRVRRDNILPIYFSDVHSTLSHKSHSLTKFHKVDRHLNTNNTDVDPDERLRSRSASISPLRSPYRSKEMAAMMTHNTTTSQSTNTSLYTKNCTSSNKFFGMDNMTTSPYRYSPHNLTTYESLYTRNSNTPIYSPAKLEIRHTTVTSTFYDRVLTEKQIEKTLSRPSSRSPIVSPSVPYKNYADIMSSDVKSSPLHTNVKKDGLSLLTTDYTPINNCQFDKPLTVGKISSPSRIRTLNKKDNELIDPISVKSHKTVLDSDMRTITATAATYLSSDKNISQHSAFDRVSFTNNNKLPAPCPTTTNAIINVLTTLQHPPRQNDIFGLPSIAQVQVHDLQNQ</sequence>
<feature type="region of interest" description="Disordered" evidence="7">
    <location>
        <begin position="2098"/>
        <end position="2209"/>
    </location>
</feature>
<dbReference type="InterPro" id="IPR032738">
    <property type="entry name" value="Tbc1d30_C"/>
</dbReference>
<dbReference type="VEuPathDB" id="VectorBase:GMOY002569"/>
<feature type="region of interest" description="Disordered" evidence="7">
    <location>
        <begin position="2546"/>
        <end position="2584"/>
    </location>
</feature>
<evidence type="ECO:0000256" key="5">
    <source>
        <dbReference type="ARBA" id="ARBA00023273"/>
    </source>
</evidence>
<feature type="compositionally biased region" description="Basic and acidic residues" evidence="7">
    <location>
        <begin position="2872"/>
        <end position="2895"/>
    </location>
</feature>
<feature type="region of interest" description="Disordered" evidence="7">
    <location>
        <begin position="2636"/>
        <end position="2662"/>
    </location>
</feature>
<evidence type="ECO:0000256" key="6">
    <source>
        <dbReference type="ARBA" id="ARBA00067508"/>
    </source>
</evidence>
<name>A0A1B0FG12_GLOMM</name>
<feature type="compositionally biased region" description="Basic and acidic residues" evidence="7">
    <location>
        <begin position="1379"/>
        <end position="1392"/>
    </location>
</feature>
<feature type="compositionally biased region" description="Basic and acidic residues" evidence="7">
    <location>
        <begin position="1656"/>
        <end position="1676"/>
    </location>
</feature>
<evidence type="ECO:0000259" key="8">
    <source>
        <dbReference type="PROSITE" id="PS50086"/>
    </source>
</evidence>
<dbReference type="SMART" id="SM00164">
    <property type="entry name" value="TBC"/>
    <property type="match status" value="1"/>
</dbReference>
<reference evidence="9" key="1">
    <citation type="submission" date="2020-05" db="UniProtKB">
        <authorList>
            <consortium name="EnsemblMetazoa"/>
        </authorList>
    </citation>
    <scope>IDENTIFICATION</scope>
    <source>
        <strain evidence="9">Yale</strain>
    </source>
</reference>
<dbReference type="GO" id="GO:0035082">
    <property type="term" value="P:axoneme assembly"/>
    <property type="evidence" value="ECO:0007669"/>
    <property type="project" value="InterPro"/>
</dbReference>
<dbReference type="Gene3D" id="1.10.8.270">
    <property type="entry name" value="putative rabgap domain of human tbc1 domain family member 14 like domains"/>
    <property type="match status" value="1"/>
</dbReference>
<dbReference type="Gene3D" id="1.10.472.80">
    <property type="entry name" value="Ypt/Rab-GAP domain of gyp1p, domain 3"/>
    <property type="match status" value="1"/>
</dbReference>
<dbReference type="FunFam" id="1.10.472.80:FF:000011">
    <property type="entry name" value="TBC1 domain family member 30"/>
    <property type="match status" value="1"/>
</dbReference>
<comment type="subcellular location">
    <subcellularLocation>
        <location evidence="1">Cell projection</location>
        <location evidence="1">Cilium</location>
    </subcellularLocation>
    <subcellularLocation>
        <location evidence="2">Cytoplasm</location>
        <location evidence="2">Cytoskeleton</location>
    </subcellularLocation>
</comment>
<dbReference type="PROSITE" id="PS50086">
    <property type="entry name" value="TBC_RABGAP"/>
    <property type="match status" value="1"/>
</dbReference>
<feature type="region of interest" description="Disordered" evidence="7">
    <location>
        <begin position="699"/>
        <end position="756"/>
    </location>
</feature>
<evidence type="ECO:0000256" key="1">
    <source>
        <dbReference type="ARBA" id="ARBA00004138"/>
    </source>
</evidence>
<dbReference type="PhylomeDB" id="A0A1B0FG12"/>
<feature type="region of interest" description="Disordered" evidence="7">
    <location>
        <begin position="2931"/>
        <end position="2957"/>
    </location>
</feature>
<feature type="compositionally biased region" description="Low complexity" evidence="7">
    <location>
        <begin position="1755"/>
        <end position="1765"/>
    </location>
</feature>
<feature type="compositionally biased region" description="Polar residues" evidence="7">
    <location>
        <begin position="1677"/>
        <end position="1689"/>
    </location>
</feature>
<feature type="region of interest" description="Disordered" evidence="7">
    <location>
        <begin position="1938"/>
        <end position="1976"/>
    </location>
</feature>
<feature type="region of interest" description="Disordered" evidence="7">
    <location>
        <begin position="2435"/>
        <end position="2485"/>
    </location>
</feature>
<proteinExistence type="predicted"/>
<feature type="compositionally biased region" description="Acidic residues" evidence="7">
    <location>
        <begin position="2170"/>
        <end position="2182"/>
    </location>
</feature>
<dbReference type="InterPro" id="IPR026507">
    <property type="entry name" value="PIRC1/2"/>
</dbReference>
<evidence type="ECO:0000256" key="2">
    <source>
        <dbReference type="ARBA" id="ARBA00004245"/>
    </source>
</evidence>
<dbReference type="GO" id="GO:0005879">
    <property type="term" value="C:axonemal microtubule"/>
    <property type="evidence" value="ECO:0007669"/>
    <property type="project" value="InterPro"/>
</dbReference>
<dbReference type="InterPro" id="IPR035969">
    <property type="entry name" value="Rab-GAP_TBC_sf"/>
</dbReference>
<feature type="compositionally biased region" description="Basic and acidic residues" evidence="7">
    <location>
        <begin position="1438"/>
        <end position="1451"/>
    </location>
</feature>
<feature type="compositionally biased region" description="Basic and acidic residues" evidence="7">
    <location>
        <begin position="2191"/>
        <end position="2201"/>
    </location>
</feature>
<feature type="compositionally biased region" description="Basic and acidic residues" evidence="7">
    <location>
        <begin position="1136"/>
        <end position="1145"/>
    </location>
</feature>
<feature type="region of interest" description="Disordered" evidence="7">
    <location>
        <begin position="2058"/>
        <end position="2082"/>
    </location>
</feature>
<feature type="compositionally biased region" description="Low complexity" evidence="7">
    <location>
        <begin position="1602"/>
        <end position="1611"/>
    </location>
</feature>
<dbReference type="EMBL" id="CCAG010016676">
    <property type="status" value="NOT_ANNOTATED_CDS"/>
    <property type="molecule type" value="Genomic_DNA"/>
</dbReference>
<feature type="compositionally biased region" description="Polar residues" evidence="7">
    <location>
        <begin position="2846"/>
        <end position="2871"/>
    </location>
</feature>
<feature type="compositionally biased region" description="Basic and acidic residues" evidence="7">
    <location>
        <begin position="1285"/>
        <end position="1296"/>
    </location>
</feature>
<dbReference type="InterPro" id="IPR000195">
    <property type="entry name" value="Rab-GAP-TBC_dom"/>
</dbReference>
<evidence type="ECO:0000256" key="7">
    <source>
        <dbReference type="SAM" id="MobiDB-lite"/>
    </source>
</evidence>
<feature type="compositionally biased region" description="Basic and acidic residues" evidence="7">
    <location>
        <begin position="2829"/>
        <end position="2845"/>
    </location>
</feature>
<feature type="compositionally biased region" description="Basic and acidic residues" evidence="7">
    <location>
        <begin position="1255"/>
        <end position="1267"/>
    </location>
</feature>
<feature type="compositionally biased region" description="Basic and acidic residues" evidence="7">
    <location>
        <begin position="1409"/>
        <end position="1429"/>
    </location>
</feature>
<feature type="compositionally biased region" description="Basic and acidic residues" evidence="7">
    <location>
        <begin position="1690"/>
        <end position="1729"/>
    </location>
</feature>
<feature type="compositionally biased region" description="Polar residues" evidence="7">
    <location>
        <begin position="1268"/>
        <end position="1284"/>
    </location>
</feature>
<dbReference type="PANTHER" id="PTHR13399:SF2">
    <property type="entry name" value="TRANSLOCON-ASSOCIATED PROTEIN SUBUNIT GAMMA"/>
    <property type="match status" value="1"/>
</dbReference>
<dbReference type="Pfam" id="PF14892">
    <property type="entry name" value="PIRC1_2"/>
    <property type="match status" value="1"/>
</dbReference>
<keyword evidence="4" id="KW-0206">Cytoskeleton</keyword>
<feature type="domain" description="Rab-GAP TBC" evidence="8">
    <location>
        <begin position="303"/>
        <end position="507"/>
    </location>
</feature>
<feature type="compositionally biased region" description="Basic and acidic residues" evidence="7">
    <location>
        <begin position="2110"/>
        <end position="2141"/>
    </location>
</feature>
<feature type="region of interest" description="Disordered" evidence="7">
    <location>
        <begin position="1239"/>
        <end position="1825"/>
    </location>
</feature>
<dbReference type="EnsemblMetazoa" id="GMOY002569-RA">
    <property type="protein sequence ID" value="GMOY002569-PA"/>
    <property type="gene ID" value="GMOY002569"/>
</dbReference>
<feature type="compositionally biased region" description="Polar residues" evidence="7">
    <location>
        <begin position="1646"/>
        <end position="1655"/>
    </location>
</feature>
<feature type="compositionally biased region" description="Polar residues" evidence="7">
    <location>
        <begin position="2160"/>
        <end position="2169"/>
    </location>
</feature>
<feature type="region of interest" description="Disordered" evidence="7">
    <location>
        <begin position="1136"/>
        <end position="1162"/>
    </location>
</feature>
<dbReference type="Proteomes" id="UP000092444">
    <property type="component" value="Unassembled WGS sequence"/>
</dbReference>
<dbReference type="PANTHER" id="PTHR13399">
    <property type="entry name" value="TRANSLOCON-ASSOCIATED PROTEIN TRAP , GAMMA SUBUNIT"/>
    <property type="match status" value="1"/>
</dbReference>
<feature type="compositionally biased region" description="Basic and acidic residues" evidence="7">
    <location>
        <begin position="1358"/>
        <end position="1371"/>
    </location>
</feature>